<feature type="transmembrane region" description="Helical" evidence="1">
    <location>
        <begin position="178"/>
        <end position="196"/>
    </location>
</feature>
<dbReference type="RefSeq" id="WP_006471601.1">
    <property type="nucleotide sequence ID" value="NZ_AOGE01000027.1"/>
</dbReference>
<feature type="transmembrane region" description="Helical" evidence="1">
    <location>
        <begin position="66"/>
        <end position="84"/>
    </location>
</feature>
<proteinExistence type="predicted"/>
<reference evidence="3 4" key="1">
    <citation type="journal article" date="2013" name="Gut Pathog.">
        <title>Draft genome of Ochrobactrum intermedium strain M86 isolated from non-ulcer dyspeptic individual from India.</title>
        <authorList>
            <person name="Kulkarni G."/>
            <person name="Dhotre D."/>
            <person name="Dharne M."/>
            <person name="Shetty S."/>
            <person name="Chowdhury S."/>
            <person name="Misra V."/>
            <person name="Misra S."/>
            <person name="Patole M."/>
            <person name="Shouche Y."/>
        </authorList>
    </citation>
    <scope>NUCLEOTIDE SEQUENCE [LARGE SCALE GENOMIC DNA]</scope>
    <source>
        <strain evidence="3 4">M86</strain>
    </source>
</reference>
<evidence type="ECO:0000259" key="2">
    <source>
        <dbReference type="Pfam" id="PF01757"/>
    </source>
</evidence>
<dbReference type="Proteomes" id="UP000011971">
    <property type="component" value="Unassembled WGS sequence"/>
</dbReference>
<keyword evidence="3" id="KW-0012">Acyltransferase</keyword>
<dbReference type="PANTHER" id="PTHR23028:SF131">
    <property type="entry name" value="BLR2367 PROTEIN"/>
    <property type="match status" value="1"/>
</dbReference>
<keyword evidence="3" id="KW-0808">Transferase</keyword>
<evidence type="ECO:0000256" key="1">
    <source>
        <dbReference type="SAM" id="Phobius"/>
    </source>
</evidence>
<dbReference type="PANTHER" id="PTHR23028">
    <property type="entry name" value="ACETYLTRANSFERASE"/>
    <property type="match status" value="1"/>
</dbReference>
<accession>M5JP51</accession>
<sequence length="374" mass="41115">MPDTMFRVGALEKHGAGRFSNIDGLRAIAAISVLFHHILGDFLREASNQNTTLIGSLNSIISSFDFGRFGVVLFFLISGFVVPFSIKSDQLQPIRRFAIGRFFRLYPAFWLSLIFMYGYLVFTGGAPELKTLLANATMAANAFGQPWLSGVYWTLFIELIFYILIAVAFMAGILRQPMLILAAGLLLALSTGGPILLRSLGINLPVVYIGLHLSFLFCGLLLRLTVIEKERGTLSAALVLIIVQMGIIVSIGDFSLARNDTFFIVGKLPVIASYLAAYSVFLLSLWTMRPQSKLLSSTGEISYSIYLFHVPVCWTIYLLLPPTGAISDLITMALCVIASLAVSILTYRYVEKPMIAVGRRISGQIHRPLQPAAS</sequence>
<dbReference type="GO" id="GO:0000271">
    <property type="term" value="P:polysaccharide biosynthetic process"/>
    <property type="evidence" value="ECO:0007669"/>
    <property type="project" value="TreeGrafter"/>
</dbReference>
<feature type="transmembrane region" description="Helical" evidence="1">
    <location>
        <begin position="326"/>
        <end position="350"/>
    </location>
</feature>
<feature type="transmembrane region" description="Helical" evidence="1">
    <location>
        <begin position="234"/>
        <end position="251"/>
    </location>
</feature>
<dbReference type="Pfam" id="PF01757">
    <property type="entry name" value="Acyl_transf_3"/>
    <property type="match status" value="1"/>
</dbReference>
<organism evidence="3 4">
    <name type="scientific">Brucella intermedia M86</name>
    <dbReference type="NCBI Taxonomy" id="1234597"/>
    <lineage>
        <taxon>Bacteria</taxon>
        <taxon>Pseudomonadati</taxon>
        <taxon>Pseudomonadota</taxon>
        <taxon>Alphaproteobacteria</taxon>
        <taxon>Hyphomicrobiales</taxon>
        <taxon>Brucellaceae</taxon>
        <taxon>Brucella/Ochrobactrum group</taxon>
        <taxon>Brucella</taxon>
    </lineage>
</organism>
<keyword evidence="1" id="KW-0472">Membrane</keyword>
<protein>
    <submittedName>
        <fullName evidence="3">Acyltransferase</fullName>
    </submittedName>
</protein>
<feature type="transmembrane region" description="Helical" evidence="1">
    <location>
        <begin position="151"/>
        <end position="171"/>
    </location>
</feature>
<dbReference type="GO" id="GO:0016020">
    <property type="term" value="C:membrane"/>
    <property type="evidence" value="ECO:0007669"/>
    <property type="project" value="TreeGrafter"/>
</dbReference>
<evidence type="ECO:0000313" key="4">
    <source>
        <dbReference type="Proteomes" id="UP000011971"/>
    </source>
</evidence>
<dbReference type="InterPro" id="IPR002656">
    <property type="entry name" value="Acyl_transf_3_dom"/>
</dbReference>
<dbReference type="InterPro" id="IPR050879">
    <property type="entry name" value="Acyltransferase_3"/>
</dbReference>
<gene>
    <name evidence="3" type="ORF">D584_11322</name>
</gene>
<feature type="domain" description="Acyltransferase 3" evidence="2">
    <location>
        <begin position="21"/>
        <end position="348"/>
    </location>
</feature>
<feature type="transmembrane region" description="Helical" evidence="1">
    <location>
        <begin position="105"/>
        <end position="122"/>
    </location>
</feature>
<evidence type="ECO:0000313" key="3">
    <source>
        <dbReference type="EMBL" id="ELT49115.1"/>
    </source>
</evidence>
<dbReference type="OrthoDB" id="9807745at2"/>
<dbReference type="AlphaFoldDB" id="M5JP51"/>
<dbReference type="EMBL" id="AOGE01000027">
    <property type="protein sequence ID" value="ELT49115.1"/>
    <property type="molecule type" value="Genomic_DNA"/>
</dbReference>
<feature type="transmembrane region" description="Helical" evidence="1">
    <location>
        <begin position="301"/>
        <end position="320"/>
    </location>
</feature>
<name>M5JP51_9HYPH</name>
<keyword evidence="1" id="KW-1133">Transmembrane helix</keyword>
<dbReference type="GO" id="GO:0016747">
    <property type="term" value="F:acyltransferase activity, transferring groups other than amino-acyl groups"/>
    <property type="evidence" value="ECO:0007669"/>
    <property type="project" value="InterPro"/>
</dbReference>
<comment type="caution">
    <text evidence="3">The sequence shown here is derived from an EMBL/GenBank/DDBJ whole genome shotgun (WGS) entry which is preliminary data.</text>
</comment>
<feature type="transmembrane region" description="Helical" evidence="1">
    <location>
        <begin position="271"/>
        <end position="289"/>
    </location>
</feature>
<feature type="transmembrane region" description="Helical" evidence="1">
    <location>
        <begin position="202"/>
        <end position="222"/>
    </location>
</feature>
<keyword evidence="1" id="KW-0812">Transmembrane</keyword>
<dbReference type="STRING" id="94625.A7J42_00415"/>
<dbReference type="PATRIC" id="fig|1234597.4.peg.2341"/>